<sequence>MGQSEVWRTFDSPGRLWVVGAVHGEADRLRSVHDQLSRQFHPDDRVVYTGDLMGYGPDVVGAVNELLLFRRALMARHEVDPENIVVLRGAQEEMWRKLLQLHFAPDPAGVLDWMLGRGLDASLRAYGLNATEAMNAAREGRTALSRWAGHAADVMNDHDGHRALMAHLKHAAVVGDGSMLVVNAGFERGVALDKQLDSFWWGGADFDTLTPEATGFNLAVRGSARGASGVRFGRYVVTLDGGAGRGGSVCAALFGPDGHTVQVIEV</sequence>
<dbReference type="InterPro" id="IPR029052">
    <property type="entry name" value="Metallo-depent_PP-like"/>
</dbReference>
<evidence type="ECO:0000313" key="1">
    <source>
        <dbReference type="EMBL" id="SBW11024.1"/>
    </source>
</evidence>
<accession>A0A212KH16</accession>
<gene>
    <name evidence="1" type="ORF">KL86APRO_20052</name>
</gene>
<protein>
    <submittedName>
        <fullName evidence="1">Serine/threonine protein phosphatase</fullName>
    </submittedName>
</protein>
<dbReference type="Gene3D" id="3.60.21.10">
    <property type="match status" value="1"/>
</dbReference>
<name>A0A212KH16_9PROT</name>
<proteinExistence type="predicted"/>
<dbReference type="AlphaFoldDB" id="A0A212KH16"/>
<reference evidence="1" key="1">
    <citation type="submission" date="2016-04" db="EMBL/GenBank/DDBJ databases">
        <authorList>
            <person name="Evans L.H."/>
            <person name="Alamgir A."/>
            <person name="Owens N."/>
            <person name="Weber N.D."/>
            <person name="Virtaneva K."/>
            <person name="Barbian K."/>
            <person name="Babar A."/>
            <person name="Rosenke K."/>
        </authorList>
    </citation>
    <scope>NUCLEOTIDE SEQUENCE</scope>
    <source>
        <strain evidence="1">86</strain>
    </source>
</reference>
<dbReference type="SUPFAM" id="SSF56300">
    <property type="entry name" value="Metallo-dependent phosphatases"/>
    <property type="match status" value="1"/>
</dbReference>
<dbReference type="EMBL" id="FLUO01000002">
    <property type="protein sequence ID" value="SBW11024.1"/>
    <property type="molecule type" value="Genomic_DNA"/>
</dbReference>
<organism evidence="1">
    <name type="scientific">uncultured Alphaproteobacteria bacterium</name>
    <dbReference type="NCBI Taxonomy" id="91750"/>
    <lineage>
        <taxon>Bacteria</taxon>
        <taxon>Pseudomonadati</taxon>
        <taxon>Pseudomonadota</taxon>
        <taxon>Alphaproteobacteria</taxon>
        <taxon>environmental samples</taxon>
    </lineage>
</organism>